<feature type="domain" description="YbaK/aminoacyl-tRNA synthetase-associated" evidence="1">
    <location>
        <begin position="29"/>
        <end position="144"/>
    </location>
</feature>
<dbReference type="InterPro" id="IPR036754">
    <property type="entry name" value="YbaK/aa-tRNA-synt-asso_dom_sf"/>
</dbReference>
<dbReference type="GO" id="GO:0002161">
    <property type="term" value="F:aminoacyl-tRNA deacylase activity"/>
    <property type="evidence" value="ECO:0007669"/>
    <property type="project" value="InterPro"/>
</dbReference>
<dbReference type="Pfam" id="PF04073">
    <property type="entry name" value="tRNA_edit"/>
    <property type="match status" value="1"/>
</dbReference>
<protein>
    <submittedName>
        <fullName evidence="2">YbaK/EbsC family protein</fullName>
    </submittedName>
</protein>
<reference evidence="2 3" key="1">
    <citation type="submission" date="2021-03" db="EMBL/GenBank/DDBJ databases">
        <title>Novel species identification of genus Shewanella.</title>
        <authorList>
            <person name="Liu G."/>
            <person name="Zhang Q."/>
        </authorList>
    </citation>
    <scope>NUCLEOTIDE SEQUENCE [LARGE SCALE GENOMIC DNA]</scope>
    <source>
        <strain evidence="2 3">FJAT-53726</strain>
    </source>
</reference>
<dbReference type="RefSeq" id="WP_207320561.1">
    <property type="nucleotide sequence ID" value="NZ_CP071501.1"/>
</dbReference>
<sequence length="159" mass="17673">MSMSERLTHFLSDRHIKYDLVRHSHSQSSLSSAAAAQVPVKQLAKAVILEDHQGRNLMAVLPAMNKVSLSVLGDSLNRGLHLAKEKAVYNIFADCDHGAVPPVGEPYHMDAVYDDLLLEGRDVYFEAGDHEHLVHVSGKEFAKLAADAKHLRFSHEVFH</sequence>
<evidence type="ECO:0000313" key="2">
    <source>
        <dbReference type="EMBL" id="QSX29248.1"/>
    </source>
</evidence>
<dbReference type="CDD" id="cd04332">
    <property type="entry name" value="YbaK_like"/>
    <property type="match status" value="1"/>
</dbReference>
<dbReference type="Gene3D" id="3.90.960.10">
    <property type="entry name" value="YbaK/aminoacyl-tRNA synthetase-associated domain"/>
    <property type="match status" value="1"/>
</dbReference>
<dbReference type="AlphaFoldDB" id="A0A974XL53"/>
<accession>A0A974XL53</accession>
<name>A0A974XL53_9GAMM</name>
<gene>
    <name evidence="2" type="ORF">JYB88_13620</name>
</gene>
<dbReference type="KEGG" id="scyp:JYB88_13620"/>
<evidence type="ECO:0000259" key="1">
    <source>
        <dbReference type="Pfam" id="PF04073"/>
    </source>
</evidence>
<proteinExistence type="predicted"/>
<dbReference type="EMBL" id="CP071504">
    <property type="protein sequence ID" value="QSX29248.1"/>
    <property type="molecule type" value="Genomic_DNA"/>
</dbReference>
<dbReference type="SUPFAM" id="SSF55826">
    <property type="entry name" value="YbaK/ProRS associated domain"/>
    <property type="match status" value="1"/>
</dbReference>
<keyword evidence="3" id="KW-1185">Reference proteome</keyword>
<organism evidence="2 3">
    <name type="scientific">Shewanella cyperi</name>
    <dbReference type="NCBI Taxonomy" id="2814292"/>
    <lineage>
        <taxon>Bacteria</taxon>
        <taxon>Pseudomonadati</taxon>
        <taxon>Pseudomonadota</taxon>
        <taxon>Gammaproteobacteria</taxon>
        <taxon>Alteromonadales</taxon>
        <taxon>Shewanellaceae</taxon>
        <taxon>Shewanella</taxon>
    </lineage>
</organism>
<evidence type="ECO:0000313" key="3">
    <source>
        <dbReference type="Proteomes" id="UP000663281"/>
    </source>
</evidence>
<dbReference type="InterPro" id="IPR007214">
    <property type="entry name" value="YbaK/aa-tRNA-synth-assoc-dom"/>
</dbReference>
<dbReference type="Proteomes" id="UP000663281">
    <property type="component" value="Chromosome"/>
</dbReference>